<protein>
    <recommendedName>
        <fullName evidence="3">Glyoxalase</fullName>
    </recommendedName>
</protein>
<dbReference type="RefSeq" id="WP_154730421.1">
    <property type="nucleotide sequence ID" value="NZ_SZYE01000144.1"/>
</dbReference>
<evidence type="ECO:0000313" key="2">
    <source>
        <dbReference type="Proteomes" id="UP000308121"/>
    </source>
</evidence>
<proteinExistence type="predicted"/>
<dbReference type="InterPro" id="IPR029068">
    <property type="entry name" value="Glyas_Bleomycin-R_OHBP_Dase"/>
</dbReference>
<dbReference type="SUPFAM" id="SSF54593">
    <property type="entry name" value="Glyoxalase/Bleomycin resistance protein/Dihydroxybiphenyl dioxygenase"/>
    <property type="match status" value="1"/>
</dbReference>
<dbReference type="EMBL" id="SZYE01000144">
    <property type="protein sequence ID" value="TKR22752.1"/>
    <property type="molecule type" value="Genomic_DNA"/>
</dbReference>
<comment type="caution">
    <text evidence="1">The sequence shown here is derived from an EMBL/GenBank/DDBJ whole genome shotgun (WGS) entry which is preliminary data.</text>
</comment>
<dbReference type="Gene3D" id="3.10.180.10">
    <property type="entry name" value="2,3-Dihydroxybiphenyl 1,2-Dioxygenase, domain 1"/>
    <property type="match status" value="1"/>
</dbReference>
<evidence type="ECO:0000313" key="1">
    <source>
        <dbReference type="EMBL" id="TKR22752.1"/>
    </source>
</evidence>
<reference evidence="1 2" key="1">
    <citation type="submission" date="2019-05" db="EMBL/GenBank/DDBJ databases">
        <title>Genome sequence of Cellulomonas hominis strain CS1.</title>
        <authorList>
            <person name="Belmont J."/>
            <person name="Maclea K.S."/>
        </authorList>
    </citation>
    <scope>NUCLEOTIDE SEQUENCE [LARGE SCALE GENOMIC DNA]</scope>
    <source>
        <strain evidence="1 2">CS1</strain>
    </source>
</reference>
<dbReference type="AlphaFoldDB" id="A0A7Z8JZ01"/>
<evidence type="ECO:0008006" key="3">
    <source>
        <dbReference type="Google" id="ProtNLM"/>
    </source>
</evidence>
<organism evidence="1 2">
    <name type="scientific">Cellulomonas hominis</name>
    <dbReference type="NCBI Taxonomy" id="156981"/>
    <lineage>
        <taxon>Bacteria</taxon>
        <taxon>Bacillati</taxon>
        <taxon>Actinomycetota</taxon>
        <taxon>Actinomycetes</taxon>
        <taxon>Micrococcales</taxon>
        <taxon>Cellulomonadaceae</taxon>
        <taxon>Cellulomonas</taxon>
    </lineage>
</organism>
<dbReference type="OrthoDB" id="6624781at2"/>
<accession>A0A7Z8JZ01</accession>
<name>A0A7Z8JZ01_9CELL</name>
<gene>
    <name evidence="1" type="ORF">FA014_14795</name>
</gene>
<sequence length="235" mass="24740">MAGERTYPILPCPDVDAAVAFYEALGFHPTYRQRRPNPHAVVRFQDIQIHLAGIDGFDPEGSYASVIVVVPDAEALYQQFAAGLRAHLGRLPVAGVPRLLRPRRKQGTTTGFSVVDVGGSWLRFYREADVGAEEPAATGLARAVEVAARQGDARGDDAQALVALDAGLTRHPDAPADERARALAYRAELLVRLGRAGDAAATLAEAGALPLSAAQAEAVAPDLAHARELVVGPGG</sequence>
<dbReference type="Proteomes" id="UP000308121">
    <property type="component" value="Unassembled WGS sequence"/>
</dbReference>